<proteinExistence type="predicted"/>
<accession>A0A8I2YR26</accession>
<dbReference type="AlphaFoldDB" id="A0A8I2YR26"/>
<organism evidence="1 2">
    <name type="scientific">Boletus reticuloceps</name>
    <dbReference type="NCBI Taxonomy" id="495285"/>
    <lineage>
        <taxon>Eukaryota</taxon>
        <taxon>Fungi</taxon>
        <taxon>Dikarya</taxon>
        <taxon>Basidiomycota</taxon>
        <taxon>Agaricomycotina</taxon>
        <taxon>Agaricomycetes</taxon>
        <taxon>Agaricomycetidae</taxon>
        <taxon>Boletales</taxon>
        <taxon>Boletineae</taxon>
        <taxon>Boletaceae</taxon>
        <taxon>Boletoideae</taxon>
        <taxon>Boletus</taxon>
    </lineage>
</organism>
<dbReference type="Proteomes" id="UP000683000">
    <property type="component" value="Unassembled WGS sequence"/>
</dbReference>
<dbReference type="EMBL" id="JAGFBS010000011">
    <property type="protein sequence ID" value="KAG6376649.1"/>
    <property type="molecule type" value="Genomic_DNA"/>
</dbReference>
<gene>
    <name evidence="1" type="ORF">JVT61DRAFT_1637</name>
</gene>
<dbReference type="OrthoDB" id="2670686at2759"/>
<sequence length="87" mass="9693">MDRILALMSWQSTLKAKAREHVIWYYSLGGSQLPEENLASAETLTRGALFVRDGITEDGTMRNMASLALADLMVEFFYTGPTSGKFN</sequence>
<comment type="caution">
    <text evidence="1">The sequence shown here is derived from an EMBL/GenBank/DDBJ whole genome shotgun (WGS) entry which is preliminary data.</text>
</comment>
<name>A0A8I2YR26_9AGAM</name>
<evidence type="ECO:0000313" key="2">
    <source>
        <dbReference type="Proteomes" id="UP000683000"/>
    </source>
</evidence>
<protein>
    <submittedName>
        <fullName evidence="1">Uncharacterized protein</fullName>
    </submittedName>
</protein>
<keyword evidence="2" id="KW-1185">Reference proteome</keyword>
<reference evidence="1" key="1">
    <citation type="submission" date="2021-03" db="EMBL/GenBank/DDBJ databases">
        <title>Evolutionary innovations through gain and loss of genes in the ectomycorrhizal Boletales.</title>
        <authorList>
            <person name="Wu G."/>
            <person name="Miyauchi S."/>
            <person name="Morin E."/>
            <person name="Yang Z.-L."/>
            <person name="Xu J."/>
            <person name="Martin F.M."/>
        </authorList>
    </citation>
    <scope>NUCLEOTIDE SEQUENCE</scope>
    <source>
        <strain evidence="1">BR01</strain>
    </source>
</reference>
<evidence type="ECO:0000313" key="1">
    <source>
        <dbReference type="EMBL" id="KAG6376649.1"/>
    </source>
</evidence>